<gene>
    <name evidence="1" type="ORF">F960_03632</name>
</gene>
<dbReference type="AlphaFoldDB" id="N8ZEQ7"/>
<accession>N8ZEQ7</accession>
<protein>
    <submittedName>
        <fullName evidence="1">Uncharacterized protein</fullName>
    </submittedName>
</protein>
<dbReference type="STRING" id="202952.GCA_000747725_01307"/>
<evidence type="ECO:0000313" key="1">
    <source>
        <dbReference type="EMBL" id="ENV32244.1"/>
    </source>
</evidence>
<dbReference type="GeneID" id="84210889"/>
<name>N8ZEQ7_9GAMM</name>
<dbReference type="EMBL" id="APPN01000080">
    <property type="protein sequence ID" value="ENV32244.1"/>
    <property type="molecule type" value="Genomic_DNA"/>
</dbReference>
<keyword evidence="2" id="KW-1185">Reference proteome</keyword>
<dbReference type="Gene3D" id="2.130.10.10">
    <property type="entry name" value="YVTN repeat-like/Quinoprotein amine dehydrogenase"/>
    <property type="match status" value="1"/>
</dbReference>
<dbReference type="InterPro" id="IPR015943">
    <property type="entry name" value="WD40/YVTN_repeat-like_dom_sf"/>
</dbReference>
<dbReference type="SUPFAM" id="SSF50998">
    <property type="entry name" value="Quinoprotein alcohol dehydrogenase-like"/>
    <property type="match status" value="1"/>
</dbReference>
<evidence type="ECO:0000313" key="2">
    <source>
        <dbReference type="Proteomes" id="UP000013117"/>
    </source>
</evidence>
<proteinExistence type="predicted"/>
<comment type="caution">
    <text evidence="1">The sequence shown here is derived from an EMBL/GenBank/DDBJ whole genome shotgun (WGS) entry which is preliminary data.</text>
</comment>
<dbReference type="RefSeq" id="WP_004867766.1">
    <property type="nucleotide sequence ID" value="NZ_ASYY01000097.1"/>
</dbReference>
<organism evidence="1 2">
    <name type="scientific">Acinetobacter gerneri DSM 14967 = CIP 107464 = MTCC 9824</name>
    <dbReference type="NCBI Taxonomy" id="1120926"/>
    <lineage>
        <taxon>Bacteria</taxon>
        <taxon>Pseudomonadati</taxon>
        <taxon>Pseudomonadota</taxon>
        <taxon>Gammaproteobacteria</taxon>
        <taxon>Moraxellales</taxon>
        <taxon>Moraxellaceae</taxon>
        <taxon>Acinetobacter</taxon>
    </lineage>
</organism>
<sequence length="1257" mass="136200">MNNLIKKNSHHAKRRYLAVCISAIISYTGGMSTSVDASDIEIYKSASAARTTLMLMLDLSGSMGSALTASGSSYSDDYGLTSCGTASQTTSPINGLGLSSFQNNTAYFIASTTSPSYSRNFCYVTTASASSNTLVKNNCEQVSGGYRCYDRITKLKDGLFDLLQGNSAKGVSEISEDKFIGLAVFSSNGNGRTGHIVIPARALSEKLSGVLSQRQALLNAIASMSVSGGTPTANAYAEVASYLLGTTTIDSVDQKSYPYTFVQNNNSNYHICVQWNGTSCADWGINYAGYASSMVQGLTPGTANVEGPDAGYKGTFYSQISTNGYSGFSYSALDAKKTSPTSYYSPLTGIVESGQKECSGQGIYVLTDGLPNSSSSHFAGSLMRQALGNSYASALSCSGTLFKETGGITGWSCISDMSQLLLGKNINGTTSSNQTNPTGLAIKTAVVGFGRSFQVTNNLAYDVVRNIDGTKNETETIRQNINKINSISNLNENIKNTFLWGIYGQGGWYSGSNSQDIVDSVNSFLGELNTEVKPLTTGKVTIANDPLNQTKLENVSYYPQFQPKPNDVYQLWLGNLKKYNLNSIGSLDSAHDLWALSSVASQDQRPSSLLGGVVDKLALGYRSDSTANRILYSNRDITKSSDNYNGNRLVKLSLSDLIDSNNQDPSRGYFVSLLGFDVDATHPENINKTTLQQASELRQIGAVMHSSPLLITNYAKVKDSVYSNRQNYVVFGTTQGLLHVVDADSGVEKLAFVPNEMVENQKLAFVRPELSSGGVSHLFYGVDAPWVADTEYVLAPNDAVTVGKGLYEQEGRQVLYGGLRMGGKSYYALDLSDIDAPKLKFQIIPKGSCSSSNLIGCMGQSWSKPTIAWVNWKGYKKRVMFVGGGYDAEGDGTDASKNATDKYKGYEYEDYQQRSKIGAGVYMFDAETGELLWTASANVASNLSSYHEDLKYSVVSQIKTVDRNADGLVDHLYFGDLGGQVWRVDLNNTAGKNNANLFSKKPVRLLNLNKSANSPRFYEAPAFSTYSENGKIVAVISIGSGNRSKPLADYASDSSYLDDAIYNIYDKDVVRSDLFDVVDNNYKNQNDQLLSHDISIRGLNDSNAYLYLLDDNNRFSKNSVYSTFENNAGWYYPFKKSRIQTEKVTDSPIVMNYRMYVNTFDASASGTTDQCGAGVAGGSFMTLFCMPFGQCGSGAASDYRLSLGSGMVGGSVGPLAEDALSRSLVTNTDISTKNSIWTDSPKTALKVRVLRWYERTQ</sequence>
<reference evidence="1 2" key="1">
    <citation type="submission" date="2013-02" db="EMBL/GenBank/DDBJ databases">
        <title>The Genome Sequence of Acinetobacter gerneri CIP 107464.</title>
        <authorList>
            <consortium name="The Broad Institute Genome Sequencing Platform"/>
            <consortium name="The Broad Institute Genome Sequencing Center for Infectious Disease"/>
            <person name="Cerqueira G."/>
            <person name="Feldgarden M."/>
            <person name="Courvalin P."/>
            <person name="Perichon B."/>
            <person name="Grillot-Courvalin C."/>
            <person name="Clermont D."/>
            <person name="Rocha E."/>
            <person name="Yoon E.-J."/>
            <person name="Nemec A."/>
            <person name="Walker B."/>
            <person name="Young S.K."/>
            <person name="Zeng Q."/>
            <person name="Gargeya S."/>
            <person name="Fitzgerald M."/>
            <person name="Haas B."/>
            <person name="Abouelleil A."/>
            <person name="Alvarado L."/>
            <person name="Arachchi H.M."/>
            <person name="Berlin A.M."/>
            <person name="Chapman S.B."/>
            <person name="Dewar J."/>
            <person name="Goldberg J."/>
            <person name="Griggs A."/>
            <person name="Gujja S."/>
            <person name="Hansen M."/>
            <person name="Howarth C."/>
            <person name="Imamovic A."/>
            <person name="Larimer J."/>
            <person name="McCowan C."/>
            <person name="Murphy C."/>
            <person name="Neiman D."/>
            <person name="Pearson M."/>
            <person name="Priest M."/>
            <person name="Roberts A."/>
            <person name="Saif S."/>
            <person name="Shea T."/>
            <person name="Sisk P."/>
            <person name="Sykes S."/>
            <person name="Wortman J."/>
            <person name="Nusbaum C."/>
            <person name="Birren B."/>
        </authorList>
    </citation>
    <scope>NUCLEOTIDE SEQUENCE [LARGE SCALE GENOMIC DNA]</scope>
    <source>
        <strain evidence="1 2">CIP 107464</strain>
    </source>
</reference>
<dbReference type="PATRIC" id="fig|1120926.3.peg.3524"/>
<dbReference type="HOGENOM" id="CLU_004937_0_0_6"/>
<dbReference type="eggNOG" id="COG3419">
    <property type="taxonomic scope" value="Bacteria"/>
</dbReference>
<dbReference type="OrthoDB" id="7156875at2"/>
<dbReference type="InterPro" id="IPR011047">
    <property type="entry name" value="Quinoprotein_ADH-like_sf"/>
</dbReference>
<dbReference type="Proteomes" id="UP000013117">
    <property type="component" value="Unassembled WGS sequence"/>
</dbReference>